<dbReference type="GO" id="GO:0003677">
    <property type="term" value="F:DNA binding"/>
    <property type="evidence" value="ECO:0007669"/>
    <property type="project" value="InterPro"/>
</dbReference>
<proteinExistence type="predicted"/>
<organism evidence="1">
    <name type="scientific">uncultured Caudovirales phage</name>
    <dbReference type="NCBI Taxonomy" id="2100421"/>
    <lineage>
        <taxon>Viruses</taxon>
        <taxon>Duplodnaviria</taxon>
        <taxon>Heunggongvirae</taxon>
        <taxon>Uroviricota</taxon>
        <taxon>Caudoviricetes</taxon>
        <taxon>Peduoviridae</taxon>
        <taxon>Maltschvirus</taxon>
        <taxon>Maltschvirus maltsch</taxon>
    </lineage>
</organism>
<name>A0A6J5LVA7_9CAUD</name>
<dbReference type="SUPFAM" id="SSF47413">
    <property type="entry name" value="lambda repressor-like DNA-binding domains"/>
    <property type="match status" value="1"/>
</dbReference>
<accession>A0A6J5LVA7</accession>
<dbReference type="InterPro" id="IPR001387">
    <property type="entry name" value="Cro/C1-type_HTH"/>
</dbReference>
<protein>
    <submittedName>
        <fullName evidence="1">HTH_XRE domain containing protein</fullName>
    </submittedName>
</protein>
<reference evidence="1" key="1">
    <citation type="submission" date="2020-04" db="EMBL/GenBank/DDBJ databases">
        <authorList>
            <person name="Chiriac C."/>
            <person name="Salcher M."/>
            <person name="Ghai R."/>
            <person name="Kavagutti S V."/>
        </authorList>
    </citation>
    <scope>NUCLEOTIDE SEQUENCE</scope>
</reference>
<dbReference type="EMBL" id="LR796327">
    <property type="protein sequence ID" value="CAB4136997.1"/>
    <property type="molecule type" value="Genomic_DNA"/>
</dbReference>
<gene>
    <name evidence="1" type="ORF">UFOVP315_33</name>
</gene>
<sequence>MPTWHAVDMNKQQLCDAMHGLKLTVRSLAKLVEVSPSTVARWRTGRRRVPGAVARYLELKLRLVELIR</sequence>
<dbReference type="Gene3D" id="1.10.260.40">
    <property type="entry name" value="lambda repressor-like DNA-binding domains"/>
    <property type="match status" value="1"/>
</dbReference>
<dbReference type="CDD" id="cd00093">
    <property type="entry name" value="HTH_XRE"/>
    <property type="match status" value="1"/>
</dbReference>
<dbReference type="InterPro" id="IPR010982">
    <property type="entry name" value="Lambda_DNA-bd_dom_sf"/>
</dbReference>
<evidence type="ECO:0000313" key="1">
    <source>
        <dbReference type="EMBL" id="CAB4136997.1"/>
    </source>
</evidence>